<dbReference type="InterPro" id="IPR038071">
    <property type="entry name" value="UROD/MetE-like_sf"/>
</dbReference>
<organism evidence="2">
    <name type="scientific">Lygus hesperus</name>
    <name type="common">Western plant bug</name>
    <dbReference type="NCBI Taxonomy" id="30085"/>
    <lineage>
        <taxon>Eukaryota</taxon>
        <taxon>Metazoa</taxon>
        <taxon>Ecdysozoa</taxon>
        <taxon>Arthropoda</taxon>
        <taxon>Hexapoda</taxon>
        <taxon>Insecta</taxon>
        <taxon>Pterygota</taxon>
        <taxon>Neoptera</taxon>
        <taxon>Paraneoptera</taxon>
        <taxon>Hemiptera</taxon>
        <taxon>Heteroptera</taxon>
        <taxon>Panheteroptera</taxon>
        <taxon>Cimicomorpha</taxon>
        <taxon>Miridae</taxon>
        <taxon>Mirini</taxon>
        <taxon>Lygus</taxon>
    </lineage>
</organism>
<sequence length="128" mass="14843">MVYFPHQVYHSFEYLAATYYDVLSLDTLCDPVQIYNWIRKPTIHPGLEEFAPAQFRLLTLQGNFPPNYLFAPLDRIPELCTRMLERYSGICHIVNLGHGMLPQHTPEAVQQLLRTVRNHRGGSDVCKK</sequence>
<dbReference type="AlphaFoldDB" id="A0A0A9XF23"/>
<dbReference type="InterPro" id="IPR000257">
    <property type="entry name" value="Uroporphyrinogen_deCOase"/>
</dbReference>
<name>A0A0A9XF23_LYGHE</name>
<reference evidence="2" key="1">
    <citation type="journal article" date="2014" name="PLoS ONE">
        <title>Transcriptome-Based Identification of ABC Transporters in the Western Tarnished Plant Bug Lygus hesperus.</title>
        <authorList>
            <person name="Hull J.J."/>
            <person name="Chaney K."/>
            <person name="Geib S.M."/>
            <person name="Fabrick J.A."/>
            <person name="Brent C.S."/>
            <person name="Walsh D."/>
            <person name="Lavine L.C."/>
        </authorList>
    </citation>
    <scope>NUCLEOTIDE SEQUENCE</scope>
</reference>
<dbReference type="EMBL" id="GBHO01025035">
    <property type="protein sequence ID" value="JAG18569.1"/>
    <property type="molecule type" value="Transcribed_RNA"/>
</dbReference>
<dbReference type="GO" id="GO:0004853">
    <property type="term" value="F:uroporphyrinogen decarboxylase activity"/>
    <property type="evidence" value="ECO:0007669"/>
    <property type="project" value="InterPro"/>
</dbReference>
<gene>
    <name evidence="2" type="primary">urod</name>
    <name evidence="2" type="ORF">CM83_102264</name>
</gene>
<evidence type="ECO:0000259" key="1">
    <source>
        <dbReference type="Pfam" id="PF01208"/>
    </source>
</evidence>
<dbReference type="Pfam" id="PF01208">
    <property type="entry name" value="URO-D"/>
    <property type="match status" value="1"/>
</dbReference>
<dbReference type="GO" id="GO:0006783">
    <property type="term" value="P:heme biosynthetic process"/>
    <property type="evidence" value="ECO:0007669"/>
    <property type="project" value="TreeGrafter"/>
</dbReference>
<dbReference type="PANTHER" id="PTHR21091:SF169">
    <property type="entry name" value="UROPORPHYRINOGEN DECARBOXYLASE"/>
    <property type="match status" value="1"/>
</dbReference>
<dbReference type="SUPFAM" id="SSF51726">
    <property type="entry name" value="UROD/MetE-like"/>
    <property type="match status" value="1"/>
</dbReference>
<dbReference type="PANTHER" id="PTHR21091">
    <property type="entry name" value="METHYLTETRAHYDROFOLATE:HOMOCYSTEINE METHYLTRANSFERASE RELATED"/>
    <property type="match status" value="1"/>
</dbReference>
<dbReference type="Gene3D" id="3.20.20.210">
    <property type="match status" value="1"/>
</dbReference>
<accession>A0A0A9XF23</accession>
<proteinExistence type="predicted"/>
<dbReference type="GO" id="GO:0005829">
    <property type="term" value="C:cytosol"/>
    <property type="evidence" value="ECO:0007669"/>
    <property type="project" value="TreeGrafter"/>
</dbReference>
<feature type="domain" description="Uroporphyrinogen decarboxylase (URO-D)" evidence="1">
    <location>
        <begin position="3"/>
        <end position="118"/>
    </location>
</feature>
<protein>
    <submittedName>
        <fullName evidence="2">Uroporphyrinogen decarboxylase</fullName>
    </submittedName>
</protein>
<evidence type="ECO:0000313" key="2">
    <source>
        <dbReference type="EMBL" id="JAG18569.1"/>
    </source>
</evidence>
<reference evidence="2" key="2">
    <citation type="submission" date="2014-07" db="EMBL/GenBank/DDBJ databases">
        <authorList>
            <person name="Hull J."/>
        </authorList>
    </citation>
    <scope>NUCLEOTIDE SEQUENCE</scope>
</reference>